<organism evidence="1 2">
    <name type="scientific">Guyanagaster necrorhizus</name>
    <dbReference type="NCBI Taxonomy" id="856835"/>
    <lineage>
        <taxon>Eukaryota</taxon>
        <taxon>Fungi</taxon>
        <taxon>Dikarya</taxon>
        <taxon>Basidiomycota</taxon>
        <taxon>Agaricomycotina</taxon>
        <taxon>Agaricomycetes</taxon>
        <taxon>Agaricomycetidae</taxon>
        <taxon>Agaricales</taxon>
        <taxon>Marasmiineae</taxon>
        <taxon>Physalacriaceae</taxon>
        <taxon>Guyanagaster</taxon>
    </lineage>
</organism>
<keyword evidence="2" id="KW-1185">Reference proteome</keyword>
<dbReference type="InterPro" id="IPR032675">
    <property type="entry name" value="LRR_dom_sf"/>
</dbReference>
<reference evidence="1" key="1">
    <citation type="submission" date="2020-11" db="EMBL/GenBank/DDBJ databases">
        <title>Adaptations for nitrogen fixation in a non-lichenized fungal sporocarp promotes dispersal by wood-feeding termites.</title>
        <authorList>
            <consortium name="DOE Joint Genome Institute"/>
            <person name="Koch R.A."/>
            <person name="Yoon G."/>
            <person name="Arayal U."/>
            <person name="Lail K."/>
            <person name="Amirebrahimi M."/>
            <person name="Labutti K."/>
            <person name="Lipzen A."/>
            <person name="Riley R."/>
            <person name="Barry K."/>
            <person name="Henrissat B."/>
            <person name="Grigoriev I.V."/>
            <person name="Herr J.R."/>
            <person name="Aime M.C."/>
        </authorList>
    </citation>
    <scope>NUCLEOTIDE SEQUENCE</scope>
    <source>
        <strain evidence="1">MCA 3950</strain>
    </source>
</reference>
<dbReference type="RefSeq" id="XP_043043573.1">
    <property type="nucleotide sequence ID" value="XM_043176848.1"/>
</dbReference>
<name>A0A9P7VZM0_9AGAR</name>
<dbReference type="GeneID" id="66099135"/>
<proteinExistence type="predicted"/>
<accession>A0A9P7VZM0</accession>
<dbReference type="Proteomes" id="UP000812287">
    <property type="component" value="Unassembled WGS sequence"/>
</dbReference>
<gene>
    <name evidence="1" type="ORF">BT62DRAFT_1002409</name>
</gene>
<dbReference type="Gene3D" id="3.80.10.10">
    <property type="entry name" value="Ribonuclease Inhibitor"/>
    <property type="match status" value="1"/>
</dbReference>
<dbReference type="OrthoDB" id="2894197at2759"/>
<evidence type="ECO:0000313" key="1">
    <source>
        <dbReference type="EMBL" id="KAG7450073.1"/>
    </source>
</evidence>
<comment type="caution">
    <text evidence="1">The sequence shown here is derived from an EMBL/GenBank/DDBJ whole genome shotgun (WGS) entry which is preliminary data.</text>
</comment>
<dbReference type="SUPFAM" id="SSF52047">
    <property type="entry name" value="RNI-like"/>
    <property type="match status" value="1"/>
</dbReference>
<sequence>MTAPQPVNAYILALPNELLEEVLSPEVREERHYDNTKIGIVTLCSVSKRFRDVFLRHLYRTIRYHDIRNMRPFLDVLRFRGVQYVVHLDLVLHPILCVPGYDLLSMLDLFLLSLPKLEVLQSLRLDIRPTPRDLEDSYTTVISVVERAPADVVHLSPEVVNTLNSVFQTLPQSLRSLSLSGFCFEDATAGLAATEFPSLRTLSLDLNGTGDPYIVNRRHFLRGMPRLESIELPVQWCPRRTLFRRVFAGRKFKHIKIGFTGRMRMSDTDTHEDHACPWNRCIVGLLRQSSSILTSLNIGTISLIIPRKVAFPALTSLTLLDIEFGFNAGKELQALLAPFLSSPLEVLEILECHNLPAVLVGLIDTHWPKLRKLSVSELTTVKDEYDPPDLYPYLRCLGDDAAWDAETRRELEAICEHRGVDAWLDWGYADLPWRD</sequence>
<dbReference type="EMBL" id="MU250527">
    <property type="protein sequence ID" value="KAG7450073.1"/>
    <property type="molecule type" value="Genomic_DNA"/>
</dbReference>
<evidence type="ECO:0000313" key="2">
    <source>
        <dbReference type="Proteomes" id="UP000812287"/>
    </source>
</evidence>
<dbReference type="AlphaFoldDB" id="A0A9P7VZM0"/>
<protein>
    <submittedName>
        <fullName evidence="1">Uncharacterized protein</fullName>
    </submittedName>
</protein>